<keyword evidence="3" id="KW-1185">Reference proteome</keyword>
<accession>A0A9P0A7Y1</accession>
<dbReference type="EMBL" id="OU963863">
    <property type="protein sequence ID" value="CAH0385029.1"/>
    <property type="molecule type" value="Genomic_DNA"/>
</dbReference>
<gene>
    <name evidence="2" type="ORF">BEMITA_LOCUS4294</name>
</gene>
<protein>
    <submittedName>
        <fullName evidence="2">Uncharacterized protein</fullName>
    </submittedName>
</protein>
<evidence type="ECO:0000256" key="1">
    <source>
        <dbReference type="SAM" id="MobiDB-lite"/>
    </source>
</evidence>
<name>A0A9P0A7Y1_BEMTA</name>
<dbReference type="Proteomes" id="UP001152759">
    <property type="component" value="Chromosome 2"/>
</dbReference>
<organism evidence="2 3">
    <name type="scientific">Bemisia tabaci</name>
    <name type="common">Sweetpotato whitefly</name>
    <name type="synonym">Aleurodes tabaci</name>
    <dbReference type="NCBI Taxonomy" id="7038"/>
    <lineage>
        <taxon>Eukaryota</taxon>
        <taxon>Metazoa</taxon>
        <taxon>Ecdysozoa</taxon>
        <taxon>Arthropoda</taxon>
        <taxon>Hexapoda</taxon>
        <taxon>Insecta</taxon>
        <taxon>Pterygota</taxon>
        <taxon>Neoptera</taxon>
        <taxon>Paraneoptera</taxon>
        <taxon>Hemiptera</taxon>
        <taxon>Sternorrhyncha</taxon>
        <taxon>Aleyrodoidea</taxon>
        <taxon>Aleyrodidae</taxon>
        <taxon>Aleyrodinae</taxon>
        <taxon>Bemisia</taxon>
    </lineage>
</organism>
<feature type="region of interest" description="Disordered" evidence="1">
    <location>
        <begin position="1"/>
        <end position="26"/>
    </location>
</feature>
<proteinExistence type="predicted"/>
<dbReference type="AlphaFoldDB" id="A0A9P0A7Y1"/>
<evidence type="ECO:0000313" key="2">
    <source>
        <dbReference type="EMBL" id="CAH0385029.1"/>
    </source>
</evidence>
<sequence>MSSTQSYYKDRLGFDPNEPVDTTPFDKSKQGYEDNLVKFKALGPVVGLLRCSLVLRGVSSTPLPCLAVPPPPSLPGPIPAPEP</sequence>
<evidence type="ECO:0000313" key="3">
    <source>
        <dbReference type="Proteomes" id="UP001152759"/>
    </source>
</evidence>
<reference evidence="2" key="1">
    <citation type="submission" date="2021-12" db="EMBL/GenBank/DDBJ databases">
        <authorList>
            <person name="King R."/>
        </authorList>
    </citation>
    <scope>NUCLEOTIDE SEQUENCE</scope>
</reference>